<keyword evidence="1" id="KW-0808">Transferase</keyword>
<evidence type="ECO:0000256" key="1">
    <source>
        <dbReference type="ARBA" id="ARBA00022679"/>
    </source>
</evidence>
<dbReference type="EMBL" id="JAGGKK010000009">
    <property type="protein sequence ID" value="MBP1949038.1"/>
    <property type="molecule type" value="Genomic_DNA"/>
</dbReference>
<evidence type="ECO:0000313" key="4">
    <source>
        <dbReference type="Proteomes" id="UP001519328"/>
    </source>
</evidence>
<reference evidence="3 4" key="1">
    <citation type="submission" date="2021-03" db="EMBL/GenBank/DDBJ databases">
        <title>Genomic Encyclopedia of Type Strains, Phase IV (KMG-IV): sequencing the most valuable type-strain genomes for metagenomic binning, comparative biology and taxonomic classification.</title>
        <authorList>
            <person name="Goeker M."/>
        </authorList>
    </citation>
    <scope>NUCLEOTIDE SEQUENCE [LARGE SCALE GENOMIC DNA]</scope>
    <source>
        <strain evidence="3 4">DSM 21085</strain>
    </source>
</reference>
<organism evidence="3 4">
    <name type="scientific">Virgibacillus litoralis</name>
    <dbReference type="NCBI Taxonomy" id="578221"/>
    <lineage>
        <taxon>Bacteria</taxon>
        <taxon>Bacillati</taxon>
        <taxon>Bacillota</taxon>
        <taxon>Bacilli</taxon>
        <taxon>Bacillales</taxon>
        <taxon>Bacillaceae</taxon>
        <taxon>Virgibacillus</taxon>
    </lineage>
</organism>
<dbReference type="RefSeq" id="WP_209480572.1">
    <property type="nucleotide sequence ID" value="NZ_JAGGKK010000009.1"/>
</dbReference>
<proteinExistence type="predicted"/>
<dbReference type="InterPro" id="IPR018357">
    <property type="entry name" value="Hexapep_transf_CS"/>
</dbReference>
<dbReference type="SUPFAM" id="SSF51161">
    <property type="entry name" value="Trimeric LpxA-like enzymes"/>
    <property type="match status" value="1"/>
</dbReference>
<dbReference type="Proteomes" id="UP001519328">
    <property type="component" value="Unassembled WGS sequence"/>
</dbReference>
<sequence length="220" mass="25160">MILNKILNPFLKKYKNRKFYKMFREKNRHNLMYPVGTFSLHGIDIGKMTYGPLKVERWNVEGEALSIGNYVSIARNVTFVLGGNHYFNHFSTYPFKNRVLNDWSVTESYSKGKITVGDDVWIGLNAVILSGVEIGQGAIVGAHAVVAKNVPPYAIIAGNPAKIIGYRFDEETINKLLEFDFSKLDKEDIKNNIDYFYKRVDESVLQRLVYFQSKTTTIEG</sequence>
<keyword evidence="2" id="KW-0677">Repeat</keyword>
<dbReference type="Gene3D" id="2.160.10.10">
    <property type="entry name" value="Hexapeptide repeat proteins"/>
    <property type="match status" value="1"/>
</dbReference>
<dbReference type="InterPro" id="IPR001451">
    <property type="entry name" value="Hexapep"/>
</dbReference>
<dbReference type="CDD" id="cd03349">
    <property type="entry name" value="LbH_XAT"/>
    <property type="match status" value="1"/>
</dbReference>
<protein>
    <submittedName>
        <fullName evidence="3">Acetyltransferase-like isoleucine patch superfamily enzyme</fullName>
    </submittedName>
</protein>
<dbReference type="PANTHER" id="PTHR43300">
    <property type="entry name" value="ACETYLTRANSFERASE"/>
    <property type="match status" value="1"/>
</dbReference>
<evidence type="ECO:0000313" key="3">
    <source>
        <dbReference type="EMBL" id="MBP1949038.1"/>
    </source>
</evidence>
<name>A0ABS4HDT6_9BACI</name>
<dbReference type="PANTHER" id="PTHR43300:SF11">
    <property type="entry name" value="ACETYLTRANSFERASE RV3034C-RELATED"/>
    <property type="match status" value="1"/>
</dbReference>
<dbReference type="InterPro" id="IPR011004">
    <property type="entry name" value="Trimer_LpxA-like_sf"/>
</dbReference>
<keyword evidence="4" id="KW-1185">Reference proteome</keyword>
<dbReference type="InterPro" id="IPR050179">
    <property type="entry name" value="Trans_hexapeptide_repeat"/>
</dbReference>
<comment type="caution">
    <text evidence="3">The sequence shown here is derived from an EMBL/GenBank/DDBJ whole genome shotgun (WGS) entry which is preliminary data.</text>
</comment>
<accession>A0ABS4HDT6</accession>
<gene>
    <name evidence="3" type="ORF">J2Z82_001975</name>
</gene>
<dbReference type="PROSITE" id="PS00101">
    <property type="entry name" value="HEXAPEP_TRANSFERASES"/>
    <property type="match status" value="1"/>
</dbReference>
<dbReference type="Pfam" id="PF00132">
    <property type="entry name" value="Hexapep"/>
    <property type="match status" value="1"/>
</dbReference>
<evidence type="ECO:0000256" key="2">
    <source>
        <dbReference type="ARBA" id="ARBA00022737"/>
    </source>
</evidence>